<gene>
    <name evidence="1" type="primary">AIM9_1</name>
    <name evidence="1" type="ORF">LOY88_002994</name>
</gene>
<protein>
    <submittedName>
        <fullName evidence="1">Phosphotransferase enzyme</fullName>
    </submittedName>
</protein>
<proteinExistence type="predicted"/>
<reference evidence="1" key="1">
    <citation type="journal article" date="2022" name="bioRxiv">
        <title>Population genetic analysis of Ophidiomyces ophidiicola, the causative agent of snake fungal disease, indicates recent introductions to the USA.</title>
        <authorList>
            <person name="Ladner J.T."/>
            <person name="Palmer J.M."/>
            <person name="Ettinger C.L."/>
            <person name="Stajich J.E."/>
            <person name="Farrell T.M."/>
            <person name="Glorioso B.M."/>
            <person name="Lawson B."/>
            <person name="Price S.J."/>
            <person name="Stengle A.G."/>
            <person name="Grear D.A."/>
            <person name="Lorch J.M."/>
        </authorList>
    </citation>
    <scope>NUCLEOTIDE SEQUENCE</scope>
    <source>
        <strain evidence="1">NWHC 24266-5</strain>
    </source>
</reference>
<evidence type="ECO:0000313" key="1">
    <source>
        <dbReference type="EMBL" id="KAI2387664.1"/>
    </source>
</evidence>
<dbReference type="EMBL" id="JALBCA010000037">
    <property type="protein sequence ID" value="KAI2387664.1"/>
    <property type="molecule type" value="Genomic_DNA"/>
</dbReference>
<comment type="caution">
    <text evidence="1">The sequence shown here is derived from an EMBL/GenBank/DDBJ whole genome shotgun (WGS) entry which is preliminary data.</text>
</comment>
<organism evidence="1">
    <name type="scientific">Ophidiomyces ophidiicola</name>
    <dbReference type="NCBI Taxonomy" id="1387563"/>
    <lineage>
        <taxon>Eukaryota</taxon>
        <taxon>Fungi</taxon>
        <taxon>Dikarya</taxon>
        <taxon>Ascomycota</taxon>
        <taxon>Pezizomycotina</taxon>
        <taxon>Eurotiomycetes</taxon>
        <taxon>Eurotiomycetidae</taxon>
        <taxon>Onygenales</taxon>
        <taxon>Onygenaceae</taxon>
        <taxon>Ophidiomyces</taxon>
    </lineage>
</organism>
<sequence>MITFQVPIRVLSRKYHLYSIPPFLSRRLSSTTSQAAPSSESHEDFFRYTTGRWLWNEEEQLRQRYLRFNVCELQKVAAQALGRSLSSASSTRHCVEMKKIAEGNYYKVFRLQMDDGRAVMARIPHPNVRPVMCAMSSEVAMVDFARSVLGIPVPKVLEWKASLHGNPVEAEYIIMEEAEGTLLSDGWHTMKPAERESIIDGIVEVQQKLVSVALNLSGSLYFANSGFQGCSAAEIIAGGSPSVREIVKDRFVIGPTVDASYWEKERASMPIDRGPWKSAEDYAKAIAYREISWITRHAKDNPLDPHYTYEAAQTSPEAHIELLERYMSVIGMLIPKQADFTRSTLWHSGFNHDNLFVNNGKISSVVDWHRGGILPLIFQADIPPLVKYWGEKVLKRPENFAELNQDEKDKVLKQISSSTRQEYYKMQTALENPLVARVLEIPQLQMIRYLTTLASDSWTHESGILKLREVLLKVMRRWDQFNLKTSCPYHFLDTDIEQHLKAGENFNASQDFWESLDGIVGRDGFTWHHYFDAAA</sequence>
<accession>A0ACB8UYE4</accession>
<name>A0ACB8UYE4_9EURO</name>